<organism evidence="2 3">
    <name type="scientific">Rhizophagus irregularis</name>
    <dbReference type="NCBI Taxonomy" id="588596"/>
    <lineage>
        <taxon>Eukaryota</taxon>
        <taxon>Fungi</taxon>
        <taxon>Fungi incertae sedis</taxon>
        <taxon>Mucoromycota</taxon>
        <taxon>Glomeromycotina</taxon>
        <taxon>Glomeromycetes</taxon>
        <taxon>Glomerales</taxon>
        <taxon>Glomeraceae</taxon>
        <taxon>Rhizophagus</taxon>
    </lineage>
</organism>
<dbReference type="EMBL" id="LLXH01000052">
    <property type="protein sequence ID" value="PKC74447.1"/>
    <property type="molecule type" value="Genomic_DNA"/>
</dbReference>
<evidence type="ECO:0000256" key="1">
    <source>
        <dbReference type="SAM" id="Phobius"/>
    </source>
</evidence>
<proteinExistence type="predicted"/>
<keyword evidence="1" id="KW-0812">Transmembrane</keyword>
<dbReference type="Proteomes" id="UP000232688">
    <property type="component" value="Unassembled WGS sequence"/>
</dbReference>
<comment type="caution">
    <text evidence="2">The sequence shown here is derived from an EMBL/GenBank/DDBJ whole genome shotgun (WGS) entry which is preliminary data.</text>
</comment>
<evidence type="ECO:0000313" key="3">
    <source>
        <dbReference type="Proteomes" id="UP000232688"/>
    </source>
</evidence>
<gene>
    <name evidence="2" type="ORF">RhiirA1_196181</name>
</gene>
<feature type="transmembrane region" description="Helical" evidence="1">
    <location>
        <begin position="16"/>
        <end position="39"/>
    </location>
</feature>
<name>A0A2N0SFV8_9GLOM</name>
<keyword evidence="1" id="KW-1133">Transmembrane helix</keyword>
<dbReference type="VEuPathDB" id="FungiDB:RhiirA1_196181"/>
<reference evidence="2 3" key="1">
    <citation type="submission" date="2017-10" db="EMBL/GenBank/DDBJ databases">
        <title>Extensive intraspecific genome diversity in a model arbuscular mycorrhizal fungus.</title>
        <authorList>
            <person name="Chen E.C.H."/>
            <person name="Morin E."/>
            <person name="Baudet D."/>
            <person name="Noel J."/>
            <person name="Ndikumana S."/>
            <person name="Charron P."/>
            <person name="St-Onge C."/>
            <person name="Giorgi J."/>
            <person name="Grigoriev I.V."/>
            <person name="Roux C."/>
            <person name="Martin F.M."/>
            <person name="Corradi N."/>
        </authorList>
    </citation>
    <scope>NUCLEOTIDE SEQUENCE [LARGE SCALE GENOMIC DNA]</scope>
    <source>
        <strain evidence="2 3">A1</strain>
    </source>
</reference>
<evidence type="ECO:0000313" key="2">
    <source>
        <dbReference type="EMBL" id="PKC74447.1"/>
    </source>
</evidence>
<sequence length="55" mass="6505">MDYDMALDYSLLDYEILLYMIYMCVCVYVCMHHCIIFLIQSNIISESLGVFPKLN</sequence>
<reference evidence="2 3" key="2">
    <citation type="submission" date="2017-10" db="EMBL/GenBank/DDBJ databases">
        <title>Genome analyses suggest a sexual origin of heterokaryosis in a supposedly ancient asexual fungus.</title>
        <authorList>
            <person name="Corradi N."/>
            <person name="Sedzielewska K."/>
            <person name="Noel J."/>
            <person name="Charron P."/>
            <person name="Farinelli L."/>
            <person name="Marton T."/>
            <person name="Kruger M."/>
            <person name="Pelin A."/>
            <person name="Brachmann A."/>
            <person name="Corradi N."/>
        </authorList>
    </citation>
    <scope>NUCLEOTIDE SEQUENCE [LARGE SCALE GENOMIC DNA]</scope>
    <source>
        <strain evidence="2 3">A1</strain>
    </source>
</reference>
<accession>A0A2N0SFV8</accession>
<dbReference type="AlphaFoldDB" id="A0A2N0SFV8"/>
<keyword evidence="1" id="KW-0472">Membrane</keyword>
<protein>
    <submittedName>
        <fullName evidence="2">Uncharacterized protein</fullName>
    </submittedName>
</protein>